<evidence type="ECO:0000313" key="12">
    <source>
        <dbReference type="EMBL" id="MBB5873437.1"/>
    </source>
</evidence>
<dbReference type="SUPFAM" id="SSF55874">
    <property type="entry name" value="ATPase domain of HSP90 chaperone/DNA topoisomerase II/histidine kinase"/>
    <property type="match status" value="1"/>
</dbReference>
<dbReference type="SUPFAM" id="SSF52172">
    <property type="entry name" value="CheY-like"/>
    <property type="match status" value="1"/>
</dbReference>
<dbReference type="SMART" id="SM00388">
    <property type="entry name" value="HisKA"/>
    <property type="match status" value="1"/>
</dbReference>
<evidence type="ECO:0000256" key="8">
    <source>
        <dbReference type="PROSITE-ProRule" id="PRU00169"/>
    </source>
</evidence>
<dbReference type="InterPro" id="IPR005467">
    <property type="entry name" value="His_kinase_dom"/>
</dbReference>
<evidence type="ECO:0000256" key="4">
    <source>
        <dbReference type="ARBA" id="ARBA00022553"/>
    </source>
</evidence>
<evidence type="ECO:0000256" key="7">
    <source>
        <dbReference type="ARBA" id="ARBA00023012"/>
    </source>
</evidence>
<dbReference type="InterPro" id="IPR036097">
    <property type="entry name" value="HisK_dim/P_sf"/>
</dbReference>
<feature type="coiled-coil region" evidence="9">
    <location>
        <begin position="157"/>
        <end position="194"/>
    </location>
</feature>
<dbReference type="Proteomes" id="UP000587527">
    <property type="component" value="Unassembled WGS sequence"/>
</dbReference>
<dbReference type="PANTHER" id="PTHR43047:SF72">
    <property type="entry name" value="OSMOSENSING HISTIDINE PROTEIN KINASE SLN1"/>
    <property type="match status" value="1"/>
</dbReference>
<evidence type="ECO:0000256" key="9">
    <source>
        <dbReference type="SAM" id="Coils"/>
    </source>
</evidence>
<feature type="modified residue" description="4-aspartylphosphate" evidence="8">
    <location>
        <position position="519"/>
    </location>
</feature>
<comment type="catalytic activity">
    <reaction evidence="1">
        <text>ATP + protein L-histidine = ADP + protein N-phospho-L-histidine.</text>
        <dbReference type="EC" id="2.7.13.3"/>
    </reaction>
</comment>
<comment type="caution">
    <text evidence="12">The sequence shown here is derived from an EMBL/GenBank/DDBJ whole genome shotgun (WGS) entry which is preliminary data.</text>
</comment>
<dbReference type="InterPro" id="IPR004358">
    <property type="entry name" value="Sig_transdc_His_kin-like_C"/>
</dbReference>
<organism evidence="12 13">
    <name type="scientific">Allocatelliglobosispora scoriae</name>
    <dbReference type="NCBI Taxonomy" id="643052"/>
    <lineage>
        <taxon>Bacteria</taxon>
        <taxon>Bacillati</taxon>
        <taxon>Actinomycetota</taxon>
        <taxon>Actinomycetes</taxon>
        <taxon>Micromonosporales</taxon>
        <taxon>Micromonosporaceae</taxon>
        <taxon>Allocatelliglobosispora</taxon>
    </lineage>
</organism>
<feature type="domain" description="Histidine kinase" evidence="10">
    <location>
        <begin position="240"/>
        <end position="458"/>
    </location>
</feature>
<keyword evidence="5" id="KW-0808">Transferase</keyword>
<dbReference type="Pfam" id="PF02518">
    <property type="entry name" value="HATPase_c"/>
    <property type="match status" value="1"/>
</dbReference>
<keyword evidence="13" id="KW-1185">Reference proteome</keyword>
<dbReference type="SUPFAM" id="SSF47384">
    <property type="entry name" value="Homodimeric domain of signal transducing histidine kinase"/>
    <property type="match status" value="1"/>
</dbReference>
<dbReference type="CDD" id="cd16922">
    <property type="entry name" value="HATPase_EvgS-ArcB-TorS-like"/>
    <property type="match status" value="1"/>
</dbReference>
<dbReference type="InterPro" id="IPR003594">
    <property type="entry name" value="HATPase_dom"/>
</dbReference>
<dbReference type="Pfam" id="PF00512">
    <property type="entry name" value="HisKA"/>
    <property type="match status" value="1"/>
</dbReference>
<dbReference type="PANTHER" id="PTHR43047">
    <property type="entry name" value="TWO-COMPONENT HISTIDINE PROTEIN KINASE"/>
    <property type="match status" value="1"/>
</dbReference>
<dbReference type="Gene3D" id="3.30.565.10">
    <property type="entry name" value="Histidine kinase-like ATPase, C-terminal domain"/>
    <property type="match status" value="1"/>
</dbReference>
<dbReference type="GO" id="GO:0005886">
    <property type="term" value="C:plasma membrane"/>
    <property type="evidence" value="ECO:0007669"/>
    <property type="project" value="UniProtKB-SubCell"/>
</dbReference>
<proteinExistence type="predicted"/>
<accession>A0A841BWF2</accession>
<dbReference type="GO" id="GO:0009927">
    <property type="term" value="F:histidine phosphotransfer kinase activity"/>
    <property type="evidence" value="ECO:0007669"/>
    <property type="project" value="TreeGrafter"/>
</dbReference>
<evidence type="ECO:0000256" key="5">
    <source>
        <dbReference type="ARBA" id="ARBA00022679"/>
    </source>
</evidence>
<dbReference type="SMART" id="SM00387">
    <property type="entry name" value="HATPase_c"/>
    <property type="match status" value="1"/>
</dbReference>
<name>A0A841BWF2_9ACTN</name>
<evidence type="ECO:0000259" key="11">
    <source>
        <dbReference type="PROSITE" id="PS50110"/>
    </source>
</evidence>
<evidence type="ECO:0000256" key="3">
    <source>
        <dbReference type="ARBA" id="ARBA00012438"/>
    </source>
</evidence>
<dbReference type="PRINTS" id="PR00344">
    <property type="entry name" value="BCTRLSENSOR"/>
</dbReference>
<dbReference type="InterPro" id="IPR001789">
    <property type="entry name" value="Sig_transdc_resp-reg_receiver"/>
</dbReference>
<dbReference type="Gene3D" id="3.40.50.2300">
    <property type="match status" value="1"/>
</dbReference>
<reference evidence="12 13" key="1">
    <citation type="submission" date="2020-08" db="EMBL/GenBank/DDBJ databases">
        <title>Sequencing the genomes of 1000 actinobacteria strains.</title>
        <authorList>
            <person name="Klenk H.-P."/>
        </authorList>
    </citation>
    <scope>NUCLEOTIDE SEQUENCE [LARGE SCALE GENOMIC DNA]</scope>
    <source>
        <strain evidence="12 13">DSM 45362</strain>
    </source>
</reference>
<dbReference type="EC" id="2.7.13.3" evidence="3"/>
<evidence type="ECO:0000256" key="6">
    <source>
        <dbReference type="ARBA" id="ARBA00022777"/>
    </source>
</evidence>
<dbReference type="Gene3D" id="1.10.287.130">
    <property type="match status" value="1"/>
</dbReference>
<evidence type="ECO:0000256" key="2">
    <source>
        <dbReference type="ARBA" id="ARBA00004236"/>
    </source>
</evidence>
<dbReference type="CDD" id="cd00082">
    <property type="entry name" value="HisKA"/>
    <property type="match status" value="1"/>
</dbReference>
<sequence>MITRELLRSHISVEQDVFEVRRQGRQLAAALGLETQDQIRVAAALSEAGRRLLALGRVTVVFALWIPDPDDPQVPERPVARALLGFQATVDAPTGEEFVGEIGLTRGLMDLWDVVRTSTTTSVGMARRVPDRALLLDDEELAEVCREIAASSAGTPLEELAEQNRQLLATLAEVQAHRDELLRLNGELEETNRGVVALYTELSDELEATNRGVVALHSELDQRTTQLREASEAKTRFLASVTHELRSPVTSITGLTRLLRDPQSDALSPDQSRQLELIDESSRSLLTLVNELLDLAKAESGRLQPVPQDTDLKPIFDTLRGTLRALPASPTTALVVEDPVGLPLVRTDPVMLAQVLRNLLTNALKFTPDGEVRLSAAVDDGHLVLTVTDTGIGIPPDEIDRVFEEFHQVRHALQATVTGTGLGLPYARRLVEALHGTLTLTSELHRGSTFTVRLPVGGLSGQAESRSATDVLLVDDDEAFRTAAGEVLRRCGFHVREAGDGRTALAVIAVHPPDLVLLDLRLAELDGFAVLDALHADERLREIPVVVITAYPSDVTEAAALRHTTTVLDKTSTTLDDLCDVVGLAARSPR</sequence>
<keyword evidence="9" id="KW-0175">Coiled coil</keyword>
<dbReference type="AlphaFoldDB" id="A0A841BWF2"/>
<evidence type="ECO:0000256" key="1">
    <source>
        <dbReference type="ARBA" id="ARBA00000085"/>
    </source>
</evidence>
<keyword evidence="7" id="KW-0902">Two-component regulatory system</keyword>
<dbReference type="InterPro" id="IPR011006">
    <property type="entry name" value="CheY-like_superfamily"/>
</dbReference>
<keyword evidence="6 12" id="KW-0418">Kinase</keyword>
<keyword evidence="4 8" id="KW-0597">Phosphoprotein</keyword>
<protein>
    <recommendedName>
        <fullName evidence="3">histidine kinase</fullName>
        <ecNumber evidence="3">2.7.13.3</ecNumber>
    </recommendedName>
</protein>
<evidence type="ECO:0000259" key="10">
    <source>
        <dbReference type="PROSITE" id="PS50109"/>
    </source>
</evidence>
<dbReference type="Pfam" id="PF00072">
    <property type="entry name" value="Response_reg"/>
    <property type="match status" value="1"/>
</dbReference>
<comment type="subcellular location">
    <subcellularLocation>
        <location evidence="2">Cell membrane</location>
    </subcellularLocation>
</comment>
<dbReference type="PROSITE" id="PS50110">
    <property type="entry name" value="RESPONSE_REGULATORY"/>
    <property type="match status" value="1"/>
</dbReference>
<dbReference type="CDD" id="cd00156">
    <property type="entry name" value="REC"/>
    <property type="match status" value="1"/>
</dbReference>
<gene>
    <name evidence="12" type="ORF">F4553_006871</name>
</gene>
<feature type="domain" description="Response regulatory" evidence="11">
    <location>
        <begin position="470"/>
        <end position="585"/>
    </location>
</feature>
<evidence type="ECO:0000313" key="13">
    <source>
        <dbReference type="Proteomes" id="UP000587527"/>
    </source>
</evidence>
<dbReference type="InterPro" id="IPR036890">
    <property type="entry name" value="HATPase_C_sf"/>
</dbReference>
<dbReference type="SMART" id="SM00448">
    <property type="entry name" value="REC"/>
    <property type="match status" value="1"/>
</dbReference>
<dbReference type="EMBL" id="JACHMN010000003">
    <property type="protein sequence ID" value="MBB5873437.1"/>
    <property type="molecule type" value="Genomic_DNA"/>
</dbReference>
<dbReference type="InterPro" id="IPR003661">
    <property type="entry name" value="HisK_dim/P_dom"/>
</dbReference>
<dbReference type="GO" id="GO:0000155">
    <property type="term" value="F:phosphorelay sensor kinase activity"/>
    <property type="evidence" value="ECO:0007669"/>
    <property type="project" value="InterPro"/>
</dbReference>
<dbReference type="PROSITE" id="PS50109">
    <property type="entry name" value="HIS_KIN"/>
    <property type="match status" value="1"/>
</dbReference>
<dbReference type="RefSeq" id="WP_184844653.1">
    <property type="nucleotide sequence ID" value="NZ_JACHMN010000003.1"/>
</dbReference>